<organism evidence="3 4">
    <name type="scientific">Crucibulum laeve</name>
    <dbReference type="NCBI Taxonomy" id="68775"/>
    <lineage>
        <taxon>Eukaryota</taxon>
        <taxon>Fungi</taxon>
        <taxon>Dikarya</taxon>
        <taxon>Basidiomycota</taxon>
        <taxon>Agaricomycotina</taxon>
        <taxon>Agaricomycetes</taxon>
        <taxon>Agaricomycetidae</taxon>
        <taxon>Agaricales</taxon>
        <taxon>Agaricineae</taxon>
        <taxon>Nidulariaceae</taxon>
        <taxon>Crucibulum</taxon>
    </lineage>
</organism>
<dbReference type="EMBL" id="ML213650">
    <property type="protein sequence ID" value="TFK33339.1"/>
    <property type="molecule type" value="Genomic_DNA"/>
</dbReference>
<gene>
    <name evidence="3" type="ORF">BDQ12DRAFT_441972</name>
</gene>
<keyword evidence="4" id="KW-1185">Reference proteome</keyword>
<evidence type="ECO:0000313" key="3">
    <source>
        <dbReference type="EMBL" id="TFK33339.1"/>
    </source>
</evidence>
<dbReference type="Proteomes" id="UP000308652">
    <property type="component" value="Unassembled WGS sequence"/>
</dbReference>
<evidence type="ECO:0000256" key="1">
    <source>
        <dbReference type="SAM" id="MobiDB-lite"/>
    </source>
</evidence>
<dbReference type="Pfam" id="PF14075">
    <property type="entry name" value="UBN_AB"/>
    <property type="match status" value="1"/>
</dbReference>
<dbReference type="OrthoDB" id="5576775at2759"/>
<feature type="compositionally biased region" description="Basic and acidic residues" evidence="1">
    <location>
        <begin position="18"/>
        <end position="29"/>
    </location>
</feature>
<dbReference type="STRING" id="68775.A0A5C3LJJ1"/>
<accession>A0A5C3LJJ1</accession>
<sequence>MESEHASHTSGADGQDGDEGKDGKRDLHPPGKQFRITEQMKSIVWQLVLLSNECCRLENEKNTLEGLIMQVSEQGGRKALYQKVHSCRYACRVLVGLWVKIVAAFPAGWMSSGLISPLKQHLLE</sequence>
<reference evidence="3 4" key="1">
    <citation type="journal article" date="2019" name="Nat. Ecol. Evol.">
        <title>Megaphylogeny resolves global patterns of mushroom evolution.</title>
        <authorList>
            <person name="Varga T."/>
            <person name="Krizsan K."/>
            <person name="Foldi C."/>
            <person name="Dima B."/>
            <person name="Sanchez-Garcia M."/>
            <person name="Sanchez-Ramirez S."/>
            <person name="Szollosi G.J."/>
            <person name="Szarkandi J.G."/>
            <person name="Papp V."/>
            <person name="Albert L."/>
            <person name="Andreopoulos W."/>
            <person name="Angelini C."/>
            <person name="Antonin V."/>
            <person name="Barry K.W."/>
            <person name="Bougher N.L."/>
            <person name="Buchanan P."/>
            <person name="Buyck B."/>
            <person name="Bense V."/>
            <person name="Catcheside P."/>
            <person name="Chovatia M."/>
            <person name="Cooper J."/>
            <person name="Damon W."/>
            <person name="Desjardin D."/>
            <person name="Finy P."/>
            <person name="Geml J."/>
            <person name="Haridas S."/>
            <person name="Hughes K."/>
            <person name="Justo A."/>
            <person name="Karasinski D."/>
            <person name="Kautmanova I."/>
            <person name="Kiss B."/>
            <person name="Kocsube S."/>
            <person name="Kotiranta H."/>
            <person name="LaButti K.M."/>
            <person name="Lechner B.E."/>
            <person name="Liimatainen K."/>
            <person name="Lipzen A."/>
            <person name="Lukacs Z."/>
            <person name="Mihaltcheva S."/>
            <person name="Morgado L.N."/>
            <person name="Niskanen T."/>
            <person name="Noordeloos M.E."/>
            <person name="Ohm R.A."/>
            <person name="Ortiz-Santana B."/>
            <person name="Ovrebo C."/>
            <person name="Racz N."/>
            <person name="Riley R."/>
            <person name="Savchenko A."/>
            <person name="Shiryaev A."/>
            <person name="Soop K."/>
            <person name="Spirin V."/>
            <person name="Szebenyi C."/>
            <person name="Tomsovsky M."/>
            <person name="Tulloss R.E."/>
            <person name="Uehling J."/>
            <person name="Grigoriev I.V."/>
            <person name="Vagvolgyi C."/>
            <person name="Papp T."/>
            <person name="Martin F.M."/>
            <person name="Miettinen O."/>
            <person name="Hibbett D.S."/>
            <person name="Nagy L.G."/>
        </authorList>
    </citation>
    <scope>NUCLEOTIDE SEQUENCE [LARGE SCALE GENOMIC DNA]</scope>
    <source>
        <strain evidence="3 4">CBS 166.37</strain>
    </source>
</reference>
<feature type="domain" description="Ubinuclein middle" evidence="2">
    <location>
        <begin position="7"/>
        <end position="86"/>
    </location>
</feature>
<evidence type="ECO:0000259" key="2">
    <source>
        <dbReference type="Pfam" id="PF14075"/>
    </source>
</evidence>
<evidence type="ECO:0000313" key="4">
    <source>
        <dbReference type="Proteomes" id="UP000308652"/>
    </source>
</evidence>
<proteinExistence type="predicted"/>
<dbReference type="AlphaFoldDB" id="A0A5C3LJJ1"/>
<dbReference type="InterPro" id="IPR026947">
    <property type="entry name" value="UBN_middle_dom"/>
</dbReference>
<name>A0A5C3LJJ1_9AGAR</name>
<protein>
    <recommendedName>
        <fullName evidence="2">Ubinuclein middle domain-containing protein</fullName>
    </recommendedName>
</protein>
<feature type="region of interest" description="Disordered" evidence="1">
    <location>
        <begin position="1"/>
        <end position="32"/>
    </location>
</feature>